<dbReference type="InterPro" id="IPR029062">
    <property type="entry name" value="Class_I_gatase-like"/>
</dbReference>
<accession>A0ABQ0NXQ2</accession>
<evidence type="ECO:0000313" key="4">
    <source>
        <dbReference type="Proteomes" id="UP001062901"/>
    </source>
</evidence>
<dbReference type="Proteomes" id="UP001062901">
    <property type="component" value="Unassembled WGS sequence"/>
</dbReference>
<keyword evidence="4" id="KW-1185">Reference proteome</keyword>
<evidence type="ECO:0008006" key="5">
    <source>
        <dbReference type="Google" id="ProtNLM"/>
    </source>
</evidence>
<name>A0ABQ0NXQ2_9PROT</name>
<keyword evidence="2" id="KW-0472">Membrane</keyword>
<dbReference type="SUPFAM" id="SSF52317">
    <property type="entry name" value="Class I glutamine amidotransferase-like"/>
    <property type="match status" value="1"/>
</dbReference>
<feature type="compositionally biased region" description="Polar residues" evidence="1">
    <location>
        <begin position="550"/>
        <end position="559"/>
    </location>
</feature>
<comment type="caution">
    <text evidence="3">The sequence shown here is derived from an EMBL/GenBank/DDBJ whole genome shotgun (WGS) entry which is preliminary data.</text>
</comment>
<organism evidence="3 4">
    <name type="scientific">Saccharibacter floricola DSM 15669</name>
    <dbReference type="NCBI Taxonomy" id="1123227"/>
    <lineage>
        <taxon>Bacteria</taxon>
        <taxon>Pseudomonadati</taxon>
        <taxon>Pseudomonadota</taxon>
        <taxon>Alphaproteobacteria</taxon>
        <taxon>Acetobacterales</taxon>
        <taxon>Acetobacteraceae</taxon>
        <taxon>Saccharibacter</taxon>
    </lineage>
</organism>
<dbReference type="Gene3D" id="3.40.50.880">
    <property type="match status" value="1"/>
</dbReference>
<feature type="transmembrane region" description="Helical" evidence="2">
    <location>
        <begin position="672"/>
        <end position="690"/>
    </location>
</feature>
<evidence type="ECO:0000256" key="1">
    <source>
        <dbReference type="SAM" id="MobiDB-lite"/>
    </source>
</evidence>
<reference evidence="3" key="1">
    <citation type="submission" date="2013-04" db="EMBL/GenBank/DDBJ databases">
        <title>The genome sequencing project of 58 acetic acid bacteria.</title>
        <authorList>
            <person name="Okamoto-Kainuma A."/>
            <person name="Ishikawa M."/>
            <person name="Umino S."/>
            <person name="Koizumi Y."/>
            <person name="Shiwa Y."/>
            <person name="Yoshikawa H."/>
            <person name="Matsutani M."/>
            <person name="Matsushita K."/>
        </authorList>
    </citation>
    <scope>NUCLEOTIDE SEQUENCE</scope>
    <source>
        <strain evidence="3">DSM 15669</strain>
    </source>
</reference>
<feature type="region of interest" description="Disordered" evidence="1">
    <location>
        <begin position="537"/>
        <end position="559"/>
    </location>
</feature>
<feature type="transmembrane region" description="Helical" evidence="2">
    <location>
        <begin position="37"/>
        <end position="56"/>
    </location>
</feature>
<protein>
    <recommendedName>
        <fullName evidence="5">VWA domain-containing protein</fullName>
    </recommendedName>
</protein>
<dbReference type="PANTHER" id="PTHR37947">
    <property type="entry name" value="BLL2462 PROTEIN"/>
    <property type="match status" value="1"/>
</dbReference>
<proteinExistence type="predicted"/>
<dbReference type="RefSeq" id="WP_018980218.1">
    <property type="nucleotide sequence ID" value="NZ_BAQD01000005.1"/>
</dbReference>
<evidence type="ECO:0000313" key="3">
    <source>
        <dbReference type="EMBL" id="GBQ05645.1"/>
    </source>
</evidence>
<keyword evidence="2" id="KW-1133">Transmembrane helix</keyword>
<keyword evidence="2" id="KW-0812">Transmembrane</keyword>
<gene>
    <name evidence="3" type="ORF">AA15669_0563</name>
</gene>
<dbReference type="PANTHER" id="PTHR37947:SF1">
    <property type="entry name" value="BLL2462 PROTEIN"/>
    <property type="match status" value="1"/>
</dbReference>
<evidence type="ECO:0000256" key="2">
    <source>
        <dbReference type="SAM" id="Phobius"/>
    </source>
</evidence>
<sequence length="694" mass="76443">MTLDWTPVFSPLGLMSAALCILALLTYGLWKRIPGLIWRVSAMLLMLLWLSGPQIAHPLLRPQPQEALLVVDQSPSMSVRDRHNLTERAVNDITAQAGKLTNLHLHRVDVSGGNGNGTQLFQTIEREALNYPNLTGVFLLTDGMNHDTPPQLPASLKGSQGNPLPLHLLLTAKGEEVDRRLRVLNEPPYVIVGQDAHIRLQVDDLGTSPGQPADIMEHRPDGRSVLLAHSIAGQPVDLTIPITHVGDTMKDVYVTPRSDDVSTRNNSIVLRIHGVRDRLRVLLVSGVPNQAARVWRQLLKADPSVDLVHFTILRSPDTEDDTPISDLALIPFPTHELFEQKIRSFDLIILDGFRNQNILPDAYLANIANYVRKGGGLLVTAGPEMLQDGSLQDTSLRDVLPAHIPSNGMIAEAFHPRLTPEGEEHPVTSGLPRTGPWGKEWGSWYRALKPDQSRGTSLLATPHGSPLLLLNHVDQGRVAMMLTDQAWLWSRGEQGGGPQAELLRRLSHWLMKEPDLEENRLDAHINGQTLTVERHLEQHSAPRSADILTPSGTHQSLMLTPQPHRSVLRGALPLSEEDTHNAHIWTIHQDALTAFAVSGDPDPVENADLRSTTHILSPLVTASSGGIYWLDGAATPTIRSITDQTALHGPDWMGLPRHQITVAGATRETPLLPSWGILPVILLLLALGWWREGR</sequence>
<feature type="transmembrane region" description="Helical" evidence="2">
    <location>
        <begin position="12"/>
        <end position="30"/>
    </location>
</feature>
<dbReference type="EMBL" id="BAQD01000005">
    <property type="protein sequence ID" value="GBQ05645.1"/>
    <property type="molecule type" value="Genomic_DNA"/>
</dbReference>